<evidence type="ECO:0000313" key="11">
    <source>
        <dbReference type="Proteomes" id="UP000235371"/>
    </source>
</evidence>
<evidence type="ECO:0000256" key="9">
    <source>
        <dbReference type="SAM" id="Phobius"/>
    </source>
</evidence>
<evidence type="ECO:0000256" key="3">
    <source>
        <dbReference type="ARBA" id="ARBA00022723"/>
    </source>
</evidence>
<dbReference type="STRING" id="1095630.A0A2J6T8C2"/>
<dbReference type="GO" id="GO:0016705">
    <property type="term" value="F:oxidoreductase activity, acting on paired donors, with incorporation or reduction of molecular oxygen"/>
    <property type="evidence" value="ECO:0007669"/>
    <property type="project" value="InterPro"/>
</dbReference>
<keyword evidence="11" id="KW-1185">Reference proteome</keyword>
<dbReference type="InterPro" id="IPR001128">
    <property type="entry name" value="Cyt_P450"/>
</dbReference>
<dbReference type="GO" id="GO:0020037">
    <property type="term" value="F:heme binding"/>
    <property type="evidence" value="ECO:0007669"/>
    <property type="project" value="InterPro"/>
</dbReference>
<comment type="similarity">
    <text evidence="2 8">Belongs to the cytochrome P450 family.</text>
</comment>
<dbReference type="PANTHER" id="PTHR24287:SF17">
    <property type="entry name" value="P450, PUTATIVE (EUROFUNG)-RELATED"/>
    <property type="match status" value="1"/>
</dbReference>
<name>A0A2J6T8C2_9HELO</name>
<dbReference type="OrthoDB" id="1470350at2759"/>
<evidence type="ECO:0000256" key="1">
    <source>
        <dbReference type="ARBA" id="ARBA00001971"/>
    </source>
</evidence>
<dbReference type="CDD" id="cd11063">
    <property type="entry name" value="CYP52"/>
    <property type="match status" value="1"/>
</dbReference>
<dbReference type="EMBL" id="KZ613817">
    <property type="protein sequence ID" value="PMD59265.1"/>
    <property type="molecule type" value="Genomic_DNA"/>
</dbReference>
<sequence length="516" mass="58714">MEQSTAFQALTQAPKFYVVLSTIALLALWKIQSWAVMHRRKSKFMREHGCQDPAKYPNKDPIFGLDLLWDNYQSMRNHRILPKMAGRFQKVGANTYSFLLAGRHRLSTVEPENVKALLSTKFTSFMLPPRRTHVLKQFIGESIFASNGPQWQHSRAIIRPHLAKDSFIDSEMSRFEKHFGRLLSSIPRDRSTIDLQPLFFSFTMDAAIDMLTGKDLQSEEQRALAKDDNIVELFDDAQRLLAFRAIMPFGEMSAKEKGNIKRCHNWVDRCVVQAMQEHKLGKVVEAGEKRCFLQKLVTEMDDVVQIRSELIALLIAGRDTTASTLSSLWFVLAKRPDVVAKLQAEVAELNGERPGFTRLKQMTYVQHTVREVLRLYPPVPAAGFEATEDTFLPVGGGADGKSPIFVPKGQAIAYSVYALHRRKDIYGPDAEMFRPERWEDKSLRPGWGYLPFNGGPRACLGQQFALTEIAYTTVRLLQEFQAVESRDDSPWQENWMTSCSVLTGCQVSLIPYDDVV</sequence>
<evidence type="ECO:0000313" key="10">
    <source>
        <dbReference type="EMBL" id="PMD59265.1"/>
    </source>
</evidence>
<dbReference type="AlphaFoldDB" id="A0A2J6T8C2"/>
<dbReference type="InterPro" id="IPR017972">
    <property type="entry name" value="Cyt_P450_CS"/>
</dbReference>
<protein>
    <submittedName>
        <fullName evidence="10">Cytochrome P450</fullName>
    </submittedName>
</protein>
<dbReference type="Gene3D" id="1.10.630.10">
    <property type="entry name" value="Cytochrome P450"/>
    <property type="match status" value="1"/>
</dbReference>
<gene>
    <name evidence="10" type="ORF">K444DRAFT_664376</name>
</gene>
<evidence type="ECO:0000256" key="5">
    <source>
        <dbReference type="ARBA" id="ARBA00023004"/>
    </source>
</evidence>
<dbReference type="Proteomes" id="UP000235371">
    <property type="component" value="Unassembled WGS sequence"/>
</dbReference>
<evidence type="ECO:0000256" key="7">
    <source>
        <dbReference type="PIRSR" id="PIRSR602401-1"/>
    </source>
</evidence>
<keyword evidence="7 8" id="KW-0349">Heme</keyword>
<dbReference type="RefSeq" id="XP_024736169.1">
    <property type="nucleotide sequence ID" value="XM_024886950.1"/>
</dbReference>
<evidence type="ECO:0000256" key="6">
    <source>
        <dbReference type="ARBA" id="ARBA00023033"/>
    </source>
</evidence>
<dbReference type="Pfam" id="PF00067">
    <property type="entry name" value="p450"/>
    <property type="match status" value="1"/>
</dbReference>
<keyword evidence="9" id="KW-1133">Transmembrane helix</keyword>
<dbReference type="InterPro" id="IPR002401">
    <property type="entry name" value="Cyt_P450_E_grp-I"/>
</dbReference>
<evidence type="ECO:0000256" key="2">
    <source>
        <dbReference type="ARBA" id="ARBA00010617"/>
    </source>
</evidence>
<accession>A0A2J6T8C2</accession>
<organism evidence="10 11">
    <name type="scientific">Hyaloscypha bicolor E</name>
    <dbReference type="NCBI Taxonomy" id="1095630"/>
    <lineage>
        <taxon>Eukaryota</taxon>
        <taxon>Fungi</taxon>
        <taxon>Dikarya</taxon>
        <taxon>Ascomycota</taxon>
        <taxon>Pezizomycotina</taxon>
        <taxon>Leotiomycetes</taxon>
        <taxon>Helotiales</taxon>
        <taxon>Hyaloscyphaceae</taxon>
        <taxon>Hyaloscypha</taxon>
        <taxon>Hyaloscypha bicolor</taxon>
    </lineage>
</organism>
<keyword evidence="3 7" id="KW-0479">Metal-binding</keyword>
<evidence type="ECO:0000256" key="4">
    <source>
        <dbReference type="ARBA" id="ARBA00023002"/>
    </source>
</evidence>
<dbReference type="InterPro" id="IPR047146">
    <property type="entry name" value="Cyt_P450_E_CYP52_fungi"/>
</dbReference>
<keyword evidence="9" id="KW-0812">Transmembrane</keyword>
<feature type="binding site" description="axial binding residue" evidence="7">
    <location>
        <position position="459"/>
    </location>
    <ligand>
        <name>heme</name>
        <dbReference type="ChEBI" id="CHEBI:30413"/>
    </ligand>
    <ligandPart>
        <name>Fe</name>
        <dbReference type="ChEBI" id="CHEBI:18248"/>
    </ligandPart>
</feature>
<comment type="cofactor">
    <cofactor evidence="1 7">
        <name>heme</name>
        <dbReference type="ChEBI" id="CHEBI:30413"/>
    </cofactor>
</comment>
<dbReference type="InterPro" id="IPR036396">
    <property type="entry name" value="Cyt_P450_sf"/>
</dbReference>
<keyword evidence="4 8" id="KW-0560">Oxidoreductase</keyword>
<dbReference type="GeneID" id="36595026"/>
<dbReference type="GO" id="GO:0004497">
    <property type="term" value="F:monooxygenase activity"/>
    <property type="evidence" value="ECO:0007669"/>
    <property type="project" value="UniProtKB-KW"/>
</dbReference>
<dbReference type="SUPFAM" id="SSF48264">
    <property type="entry name" value="Cytochrome P450"/>
    <property type="match status" value="1"/>
</dbReference>
<dbReference type="PRINTS" id="PR00385">
    <property type="entry name" value="P450"/>
</dbReference>
<keyword evidence="9" id="KW-0472">Membrane</keyword>
<dbReference type="PRINTS" id="PR00463">
    <property type="entry name" value="EP450I"/>
</dbReference>
<dbReference type="GO" id="GO:0005506">
    <property type="term" value="F:iron ion binding"/>
    <property type="evidence" value="ECO:0007669"/>
    <property type="project" value="InterPro"/>
</dbReference>
<evidence type="ECO:0000256" key="8">
    <source>
        <dbReference type="RuleBase" id="RU000461"/>
    </source>
</evidence>
<dbReference type="PROSITE" id="PS00086">
    <property type="entry name" value="CYTOCHROME_P450"/>
    <property type="match status" value="1"/>
</dbReference>
<proteinExistence type="inferred from homology"/>
<dbReference type="InParanoid" id="A0A2J6T8C2"/>
<feature type="transmembrane region" description="Helical" evidence="9">
    <location>
        <begin position="16"/>
        <end position="37"/>
    </location>
</feature>
<reference evidence="10 11" key="1">
    <citation type="submission" date="2016-04" db="EMBL/GenBank/DDBJ databases">
        <title>A degradative enzymes factory behind the ericoid mycorrhizal symbiosis.</title>
        <authorList>
            <consortium name="DOE Joint Genome Institute"/>
            <person name="Martino E."/>
            <person name="Morin E."/>
            <person name="Grelet G."/>
            <person name="Kuo A."/>
            <person name="Kohler A."/>
            <person name="Daghino S."/>
            <person name="Barry K."/>
            <person name="Choi C."/>
            <person name="Cichocki N."/>
            <person name="Clum A."/>
            <person name="Copeland A."/>
            <person name="Hainaut M."/>
            <person name="Haridas S."/>
            <person name="Labutti K."/>
            <person name="Lindquist E."/>
            <person name="Lipzen A."/>
            <person name="Khouja H.-R."/>
            <person name="Murat C."/>
            <person name="Ohm R."/>
            <person name="Olson A."/>
            <person name="Spatafora J."/>
            <person name="Veneault-Fourrey C."/>
            <person name="Henrissat B."/>
            <person name="Grigoriev I."/>
            <person name="Martin F."/>
            <person name="Perotto S."/>
        </authorList>
    </citation>
    <scope>NUCLEOTIDE SEQUENCE [LARGE SCALE GENOMIC DNA]</scope>
    <source>
        <strain evidence="10 11">E</strain>
    </source>
</reference>
<keyword evidence="6 8" id="KW-0503">Monooxygenase</keyword>
<dbReference type="PANTHER" id="PTHR24287">
    <property type="entry name" value="P450, PUTATIVE (EUROFUNG)-RELATED"/>
    <property type="match status" value="1"/>
</dbReference>
<keyword evidence="5 7" id="KW-0408">Iron</keyword>